<dbReference type="OrthoDB" id="9766717at2"/>
<dbReference type="GO" id="GO:0008804">
    <property type="term" value="F:carbamate kinase activity"/>
    <property type="evidence" value="ECO:0007669"/>
    <property type="project" value="UniProtKB-UniRule"/>
</dbReference>
<keyword evidence="6" id="KW-0547">Nucleotide-binding</keyword>
<evidence type="ECO:0000256" key="2">
    <source>
        <dbReference type="ARBA" id="ARBA00011066"/>
    </source>
</evidence>
<keyword evidence="7 11" id="KW-0418">Kinase</keyword>
<dbReference type="PANTHER" id="PTHR30409:SF1">
    <property type="entry name" value="CARBAMATE KINASE-RELATED"/>
    <property type="match status" value="1"/>
</dbReference>
<proteinExistence type="inferred from homology"/>
<dbReference type="PANTHER" id="PTHR30409">
    <property type="entry name" value="CARBAMATE KINASE"/>
    <property type="match status" value="1"/>
</dbReference>
<evidence type="ECO:0000256" key="11">
    <source>
        <dbReference type="PIRNR" id="PIRNR000723"/>
    </source>
</evidence>
<dbReference type="PATRIC" id="fig|1423792.3.peg.72"/>
<dbReference type="CDD" id="cd04235">
    <property type="entry name" value="AAK_CK"/>
    <property type="match status" value="1"/>
</dbReference>
<comment type="similarity">
    <text evidence="2 11">Belongs to the carbamate kinase family.</text>
</comment>
<evidence type="ECO:0000313" key="14">
    <source>
        <dbReference type="Proteomes" id="UP000051330"/>
    </source>
</evidence>
<gene>
    <name evidence="13" type="ORF">FD09_GL000070</name>
</gene>
<dbReference type="GO" id="GO:0005829">
    <property type="term" value="C:cytosol"/>
    <property type="evidence" value="ECO:0007669"/>
    <property type="project" value="TreeGrafter"/>
</dbReference>
<dbReference type="GO" id="GO:0019546">
    <property type="term" value="P:L-arginine deiminase pathway"/>
    <property type="evidence" value="ECO:0007669"/>
    <property type="project" value="TreeGrafter"/>
</dbReference>
<keyword evidence="5 11" id="KW-0808">Transferase</keyword>
<evidence type="ECO:0000256" key="9">
    <source>
        <dbReference type="ARBA" id="ARBA00048467"/>
    </source>
</evidence>
<dbReference type="InterPro" id="IPR003964">
    <property type="entry name" value="Carb_kinase"/>
</dbReference>
<dbReference type="GO" id="GO:0005524">
    <property type="term" value="F:ATP binding"/>
    <property type="evidence" value="ECO:0007669"/>
    <property type="project" value="UniProtKB-KW"/>
</dbReference>
<dbReference type="UniPathway" id="UPA00996">
    <property type="reaction ID" value="UER00366"/>
</dbReference>
<name>A0A0R1N280_9LACO</name>
<protein>
    <recommendedName>
        <fullName evidence="3 10">Carbamate kinase</fullName>
    </recommendedName>
</protein>
<comment type="pathway">
    <text evidence="1">Metabolic intermediate metabolism; carbamoyl phosphate degradation; CO(2) and NH(3) from carbamoyl phosphate: step 1/1.</text>
</comment>
<dbReference type="STRING" id="1423792.FD09_GL000070"/>
<organism evidence="13 14">
    <name type="scientific">Schleiferilactobacillus perolens DSM 12744</name>
    <dbReference type="NCBI Taxonomy" id="1423792"/>
    <lineage>
        <taxon>Bacteria</taxon>
        <taxon>Bacillati</taxon>
        <taxon>Bacillota</taxon>
        <taxon>Bacilli</taxon>
        <taxon>Lactobacillales</taxon>
        <taxon>Lactobacillaceae</taxon>
        <taxon>Schleiferilactobacillus</taxon>
    </lineage>
</organism>
<dbReference type="InterPro" id="IPR023000">
    <property type="entry name" value="Shikimate_kinase_CS"/>
</dbReference>
<evidence type="ECO:0000256" key="5">
    <source>
        <dbReference type="ARBA" id="ARBA00022679"/>
    </source>
</evidence>
<dbReference type="Pfam" id="PF00696">
    <property type="entry name" value="AA_kinase"/>
    <property type="match status" value="1"/>
</dbReference>
<dbReference type="NCBIfam" id="NF009007">
    <property type="entry name" value="PRK12352.1"/>
    <property type="match status" value="1"/>
</dbReference>
<dbReference type="SUPFAM" id="SSF53633">
    <property type="entry name" value="Carbamate kinase-like"/>
    <property type="match status" value="1"/>
</dbReference>
<sequence>MEKTIVVALGGNAILEKDPTYEAQKAAVERTAKLLVRLVEKGYKVIITHGNGPQVGNLLLQQIAGDSDKTPALPLDSLGAMTQGSIGYWLSNSLAKYLHRAGIHKDVVPVVTQTVVDRNDRAFSRPTKPIGPFYTEEEVDILNLQNPMFVYREDSGRGWRRVVPSPRPVRILEIEGIKSLIDAGQIVIAAGGGGVPVVEQDDELVGVEAVIDKDFTAAKLAEQVHADEFLILTSVGNVYLDFGKPTQREITHIDANALNKLIAKKQFAEGSMLPKVTAAKEFVENVPDGKAIITYLDGLEDFIEHGAGTVITRWPESVPAK</sequence>
<dbReference type="PIRSF" id="PIRSF000723">
    <property type="entry name" value="Carbamate_kin"/>
    <property type="match status" value="1"/>
</dbReference>
<comment type="catalytic activity">
    <reaction evidence="9">
        <text>hydrogencarbonate + NH4(+) + ATP = carbamoyl phosphate + ADP + H2O + H(+)</text>
        <dbReference type="Rhea" id="RHEA:10152"/>
        <dbReference type="ChEBI" id="CHEBI:15377"/>
        <dbReference type="ChEBI" id="CHEBI:15378"/>
        <dbReference type="ChEBI" id="CHEBI:17544"/>
        <dbReference type="ChEBI" id="CHEBI:28938"/>
        <dbReference type="ChEBI" id="CHEBI:30616"/>
        <dbReference type="ChEBI" id="CHEBI:58228"/>
        <dbReference type="ChEBI" id="CHEBI:456216"/>
        <dbReference type="EC" id="2.7.2.2"/>
    </reaction>
</comment>
<dbReference type="PROSITE" id="PS01128">
    <property type="entry name" value="SHIKIMATE_KINASE"/>
    <property type="match status" value="1"/>
</dbReference>
<dbReference type="AlphaFoldDB" id="A0A0R1N280"/>
<comment type="caution">
    <text evidence="13">The sequence shown here is derived from an EMBL/GenBank/DDBJ whole genome shotgun (WGS) entry which is preliminary data.</text>
</comment>
<reference evidence="13 14" key="1">
    <citation type="journal article" date="2015" name="Genome Announc.">
        <title>Expanding the biotechnology potential of lactobacilli through comparative genomics of 213 strains and associated genera.</title>
        <authorList>
            <person name="Sun Z."/>
            <person name="Harris H.M."/>
            <person name="McCann A."/>
            <person name="Guo C."/>
            <person name="Argimon S."/>
            <person name="Zhang W."/>
            <person name="Yang X."/>
            <person name="Jeffery I.B."/>
            <person name="Cooney J.C."/>
            <person name="Kagawa T.F."/>
            <person name="Liu W."/>
            <person name="Song Y."/>
            <person name="Salvetti E."/>
            <person name="Wrobel A."/>
            <person name="Rasinkangas P."/>
            <person name="Parkhill J."/>
            <person name="Rea M.C."/>
            <person name="O'Sullivan O."/>
            <person name="Ritari J."/>
            <person name="Douillard F.P."/>
            <person name="Paul Ross R."/>
            <person name="Yang R."/>
            <person name="Briner A.E."/>
            <person name="Felis G.E."/>
            <person name="de Vos W.M."/>
            <person name="Barrangou R."/>
            <person name="Klaenhammer T.R."/>
            <person name="Caufield P.W."/>
            <person name="Cui Y."/>
            <person name="Zhang H."/>
            <person name="O'Toole P.W."/>
        </authorList>
    </citation>
    <scope>NUCLEOTIDE SEQUENCE [LARGE SCALE GENOMIC DNA]</scope>
    <source>
        <strain evidence="13 14">DSM 12744</strain>
    </source>
</reference>
<accession>A0A0R1N280</accession>
<evidence type="ECO:0000256" key="8">
    <source>
        <dbReference type="ARBA" id="ARBA00022840"/>
    </source>
</evidence>
<dbReference type="PRINTS" id="PR01469">
    <property type="entry name" value="CARBMTKINASE"/>
</dbReference>
<evidence type="ECO:0000256" key="1">
    <source>
        <dbReference type="ARBA" id="ARBA00005118"/>
    </source>
</evidence>
<keyword evidence="14" id="KW-1185">Reference proteome</keyword>
<evidence type="ECO:0000259" key="12">
    <source>
        <dbReference type="Pfam" id="PF00696"/>
    </source>
</evidence>
<keyword evidence="4" id="KW-0056">Arginine metabolism</keyword>
<dbReference type="FunFam" id="3.40.1160.10:FF:000007">
    <property type="entry name" value="Carbamate kinase"/>
    <property type="match status" value="1"/>
</dbReference>
<dbReference type="InterPro" id="IPR036393">
    <property type="entry name" value="AceGlu_kinase-like_sf"/>
</dbReference>
<evidence type="ECO:0000256" key="3">
    <source>
        <dbReference type="ARBA" id="ARBA00013070"/>
    </source>
</evidence>
<dbReference type="RefSeq" id="WP_057817117.1">
    <property type="nucleotide sequence ID" value="NZ_AZEC01000001.1"/>
</dbReference>
<dbReference type="Gene3D" id="3.40.1160.10">
    <property type="entry name" value="Acetylglutamate kinase-like"/>
    <property type="match status" value="1"/>
</dbReference>
<evidence type="ECO:0000256" key="7">
    <source>
        <dbReference type="ARBA" id="ARBA00022777"/>
    </source>
</evidence>
<dbReference type="InterPro" id="IPR001048">
    <property type="entry name" value="Asp/Glu/Uridylate_kinase"/>
</dbReference>
<evidence type="ECO:0000256" key="6">
    <source>
        <dbReference type="ARBA" id="ARBA00022741"/>
    </source>
</evidence>
<feature type="domain" description="Aspartate/glutamate/uridylate kinase" evidence="12">
    <location>
        <begin position="3"/>
        <end position="285"/>
    </location>
</feature>
<evidence type="ECO:0000313" key="13">
    <source>
        <dbReference type="EMBL" id="KRL14422.1"/>
    </source>
</evidence>
<keyword evidence="8" id="KW-0067">ATP-binding</keyword>
<dbReference type="NCBIfam" id="TIGR00746">
    <property type="entry name" value="arcC"/>
    <property type="match status" value="1"/>
</dbReference>
<evidence type="ECO:0000256" key="10">
    <source>
        <dbReference type="NCBIfam" id="TIGR00746"/>
    </source>
</evidence>
<dbReference type="Proteomes" id="UP000051330">
    <property type="component" value="Unassembled WGS sequence"/>
</dbReference>
<dbReference type="EMBL" id="AZEC01000001">
    <property type="protein sequence ID" value="KRL14422.1"/>
    <property type="molecule type" value="Genomic_DNA"/>
</dbReference>
<evidence type="ECO:0000256" key="4">
    <source>
        <dbReference type="ARBA" id="ARBA00022503"/>
    </source>
</evidence>